<dbReference type="PRINTS" id="PR00344">
    <property type="entry name" value="BCTRLSENSOR"/>
</dbReference>
<gene>
    <name evidence="7" type="ORF">FBD94_04175</name>
</gene>
<dbReference type="RefSeq" id="WP_136879235.1">
    <property type="nucleotide sequence ID" value="NZ_SWDX01000002.1"/>
</dbReference>
<keyword evidence="3 4" id="KW-0597">Phosphoprotein</keyword>
<dbReference type="SMART" id="SM00448">
    <property type="entry name" value="REC"/>
    <property type="match status" value="1"/>
</dbReference>
<dbReference type="InterPro" id="IPR001789">
    <property type="entry name" value="Sig_transdc_resp-reg_receiver"/>
</dbReference>
<dbReference type="InterPro" id="IPR036097">
    <property type="entry name" value="HisK_dim/P_sf"/>
</dbReference>
<dbReference type="PANTHER" id="PTHR43547">
    <property type="entry name" value="TWO-COMPONENT HISTIDINE KINASE"/>
    <property type="match status" value="1"/>
</dbReference>
<sequence length="527" mass="58425">MQQETMNTRVLIIDDEEIVRDNMEEILAPPVLHPSGKVASASNILFDDEEDAIGIISAVKNSQIPVFTVNKAVNGMDGLKKIRTAIADNNPYAVIFLDMRMPGWDGLETALRIREVDIKAEIIIVTAFTDHSIEEIVAKAGQNVGYHCKPYAAEEILQLATKAVNNYSKLRNLERLIELIANINLSEAHLNSLLQNILDQLSMYIGSETALMGKLLKNNEYQKLFSTGNSEKEVDVDKITEIISSSKFNLQEVEQIAEVVFIRLDGYTIFAVVSDDVQLKTEKLYLLKLFVQNAAKAIKNKELNEELLQKEKLSAVGKAVGMLIHDLRTPIKNIPLLTAYIRDEGFSSDWLDMIDTCGTQASDIFDDFMDFLRDAPLSLQPVAVDHLIKDCITLVDQALEAKEVSFHENIAPGLMVMGDKGKLRRVIMNLINNALEALKDNKVQNPVVEITVEKEGQYGVLIIKDNGPGIPNQILATLFDAFVTSGKSNGTGLGLAIVKQYITAHNGTIEARNDNGAHFIIRLPLAQ</sequence>
<evidence type="ECO:0000256" key="1">
    <source>
        <dbReference type="ARBA" id="ARBA00000085"/>
    </source>
</evidence>
<dbReference type="EMBL" id="SWDX01000002">
    <property type="protein sequence ID" value="TKC63564.1"/>
    <property type="molecule type" value="Genomic_DNA"/>
</dbReference>
<dbReference type="EC" id="2.7.13.3" evidence="2"/>
<protein>
    <recommendedName>
        <fullName evidence="2">histidine kinase</fullName>
        <ecNumber evidence="2">2.7.13.3</ecNumber>
    </recommendedName>
</protein>
<evidence type="ECO:0000256" key="4">
    <source>
        <dbReference type="PROSITE-ProRule" id="PRU00169"/>
    </source>
</evidence>
<name>A0A4U1GI72_9SPHI</name>
<dbReference type="InterPro" id="IPR011006">
    <property type="entry name" value="CheY-like_superfamily"/>
</dbReference>
<dbReference type="SMART" id="SM00387">
    <property type="entry name" value="HATPase_c"/>
    <property type="match status" value="1"/>
</dbReference>
<evidence type="ECO:0000256" key="2">
    <source>
        <dbReference type="ARBA" id="ARBA00012438"/>
    </source>
</evidence>
<dbReference type="Gene3D" id="1.10.287.130">
    <property type="match status" value="1"/>
</dbReference>
<comment type="caution">
    <text evidence="7">The sequence shown here is derived from an EMBL/GenBank/DDBJ whole genome shotgun (WGS) entry which is preliminary data.</text>
</comment>
<dbReference type="Gene3D" id="3.30.565.10">
    <property type="entry name" value="Histidine kinase-like ATPase, C-terminal domain"/>
    <property type="match status" value="1"/>
</dbReference>
<proteinExistence type="predicted"/>
<evidence type="ECO:0000313" key="8">
    <source>
        <dbReference type="Proteomes" id="UP000309594"/>
    </source>
</evidence>
<dbReference type="CDD" id="cd00075">
    <property type="entry name" value="HATPase"/>
    <property type="match status" value="1"/>
</dbReference>
<dbReference type="PROSITE" id="PS50109">
    <property type="entry name" value="HIS_KIN"/>
    <property type="match status" value="1"/>
</dbReference>
<feature type="domain" description="Histidine kinase" evidence="5">
    <location>
        <begin position="322"/>
        <end position="527"/>
    </location>
</feature>
<reference evidence="7 8" key="1">
    <citation type="submission" date="2019-04" db="EMBL/GenBank/DDBJ databases">
        <title>Pedobacter sp. RP-1-16 sp. nov., isolated from Arctic soil.</title>
        <authorList>
            <person name="Dahal R.H."/>
            <person name="Kim D.-U."/>
        </authorList>
    </citation>
    <scope>NUCLEOTIDE SEQUENCE [LARGE SCALE GENOMIC DNA]</scope>
    <source>
        <strain evidence="7 8">RP-1-16</strain>
    </source>
</reference>
<dbReference type="Gene3D" id="3.40.50.2300">
    <property type="match status" value="1"/>
</dbReference>
<dbReference type="SUPFAM" id="SSF47384">
    <property type="entry name" value="Homodimeric domain of signal transducing histidine kinase"/>
    <property type="match status" value="1"/>
</dbReference>
<organism evidence="7 8">
    <name type="scientific">Pedobacter hiemivivus</name>
    <dbReference type="NCBI Taxonomy" id="2530454"/>
    <lineage>
        <taxon>Bacteria</taxon>
        <taxon>Pseudomonadati</taxon>
        <taxon>Bacteroidota</taxon>
        <taxon>Sphingobacteriia</taxon>
        <taxon>Sphingobacteriales</taxon>
        <taxon>Sphingobacteriaceae</taxon>
        <taxon>Pedobacter</taxon>
    </lineage>
</organism>
<dbReference type="GO" id="GO:0000155">
    <property type="term" value="F:phosphorelay sensor kinase activity"/>
    <property type="evidence" value="ECO:0007669"/>
    <property type="project" value="InterPro"/>
</dbReference>
<evidence type="ECO:0000313" key="7">
    <source>
        <dbReference type="EMBL" id="TKC63564.1"/>
    </source>
</evidence>
<feature type="modified residue" description="4-aspartylphosphate" evidence="4">
    <location>
        <position position="98"/>
    </location>
</feature>
<dbReference type="SUPFAM" id="SSF55874">
    <property type="entry name" value="ATPase domain of HSP90 chaperone/DNA topoisomerase II/histidine kinase"/>
    <property type="match status" value="1"/>
</dbReference>
<dbReference type="InterPro" id="IPR005467">
    <property type="entry name" value="His_kinase_dom"/>
</dbReference>
<dbReference type="AlphaFoldDB" id="A0A4U1GI72"/>
<dbReference type="Proteomes" id="UP000309594">
    <property type="component" value="Unassembled WGS sequence"/>
</dbReference>
<dbReference type="Pfam" id="PF00072">
    <property type="entry name" value="Response_reg"/>
    <property type="match status" value="1"/>
</dbReference>
<evidence type="ECO:0000256" key="3">
    <source>
        <dbReference type="ARBA" id="ARBA00022553"/>
    </source>
</evidence>
<dbReference type="InterPro" id="IPR004358">
    <property type="entry name" value="Sig_transdc_His_kin-like_C"/>
</dbReference>
<accession>A0A4U1GI72</accession>
<dbReference type="InterPro" id="IPR036890">
    <property type="entry name" value="HATPase_C_sf"/>
</dbReference>
<keyword evidence="7" id="KW-0808">Transferase</keyword>
<keyword evidence="7" id="KW-0418">Kinase</keyword>
<dbReference type="Pfam" id="PF02518">
    <property type="entry name" value="HATPase_c"/>
    <property type="match status" value="1"/>
</dbReference>
<dbReference type="SUPFAM" id="SSF52172">
    <property type="entry name" value="CheY-like"/>
    <property type="match status" value="1"/>
</dbReference>
<dbReference type="PANTHER" id="PTHR43547:SF2">
    <property type="entry name" value="HYBRID SIGNAL TRANSDUCTION HISTIDINE KINASE C"/>
    <property type="match status" value="1"/>
</dbReference>
<dbReference type="InterPro" id="IPR003594">
    <property type="entry name" value="HATPase_dom"/>
</dbReference>
<comment type="catalytic activity">
    <reaction evidence="1">
        <text>ATP + protein L-histidine = ADP + protein N-phospho-L-histidine.</text>
        <dbReference type="EC" id="2.7.13.3"/>
    </reaction>
</comment>
<dbReference type="PROSITE" id="PS50110">
    <property type="entry name" value="RESPONSE_REGULATORY"/>
    <property type="match status" value="1"/>
</dbReference>
<feature type="domain" description="Response regulatory" evidence="6">
    <location>
        <begin position="42"/>
        <end position="164"/>
    </location>
</feature>
<evidence type="ECO:0000259" key="5">
    <source>
        <dbReference type="PROSITE" id="PS50109"/>
    </source>
</evidence>
<evidence type="ECO:0000259" key="6">
    <source>
        <dbReference type="PROSITE" id="PS50110"/>
    </source>
</evidence>